<reference evidence="2 3" key="1">
    <citation type="submission" date="2013-02" db="EMBL/GenBank/DDBJ databases">
        <title>The Genome Sequence of Acinetobacter sp. NIPH 758.</title>
        <authorList>
            <consortium name="The Broad Institute Genome Sequencing Platform"/>
            <consortium name="The Broad Institute Genome Sequencing Center for Infectious Disease"/>
            <person name="Cerqueira G."/>
            <person name="Feldgarden M."/>
            <person name="Courvalin P."/>
            <person name="Perichon B."/>
            <person name="Grillot-Courvalin C."/>
            <person name="Clermont D."/>
            <person name="Rocha E."/>
            <person name="Yoon E.-J."/>
            <person name="Nemec A."/>
            <person name="Walker B."/>
            <person name="Young S.K."/>
            <person name="Zeng Q."/>
            <person name="Gargeya S."/>
            <person name="Fitzgerald M."/>
            <person name="Haas B."/>
            <person name="Abouelleil A."/>
            <person name="Alvarado L."/>
            <person name="Arachchi H.M."/>
            <person name="Berlin A.M."/>
            <person name="Chapman S.B."/>
            <person name="Dewar J."/>
            <person name="Goldberg J."/>
            <person name="Griggs A."/>
            <person name="Gujja S."/>
            <person name="Hansen M."/>
            <person name="Howarth C."/>
            <person name="Imamovic A."/>
            <person name="Larimer J."/>
            <person name="McCowan C."/>
            <person name="Murphy C."/>
            <person name="Neiman D."/>
            <person name="Pearson M."/>
            <person name="Priest M."/>
            <person name="Roberts A."/>
            <person name="Saif S."/>
            <person name="Shea T."/>
            <person name="Sisk P."/>
            <person name="Sykes S."/>
            <person name="Wortman J."/>
            <person name="Nusbaum C."/>
            <person name="Birren B."/>
        </authorList>
    </citation>
    <scope>NUCLEOTIDE SEQUENCE [LARGE SCALE GENOMIC DNA]</scope>
    <source>
        <strain evidence="2 3">NIPH 758</strain>
    </source>
</reference>
<sequence>MESLVFFYSWQSDINRRHNRQFIKTAVNSAFKYFEEEFDLKLVEATDETAGSPNIRDTVLSKIRQADFFIADVTSIANVSDPESKLPKLVSNSNVMMELGYAVAYLGWNRIILICNEGYGQIELLPFDVRGHRATPYTLNDENFNDKKNIFTGLESSIKDAIGSLLKYNSVKPKILDEDIEKKERDLCELLKFLEVLGVSNIRSYFDGVGEVLNHKLLIDFDKVYDVYNDFSFQFYDEKLKKIIDKVYLNYKFIYDNDDFYYPHETQSYSRLDSRRVSEDYQKKLKEFKKSMFDNLTSFKLNLRDFCDYVRTYYLEVEINKFF</sequence>
<proteinExistence type="predicted"/>
<dbReference type="PATRIC" id="fig|1217712.3.peg.809"/>
<organism evidence="2 3">
    <name type="scientific">Acinetobacter vivianii</name>
    <dbReference type="NCBI Taxonomy" id="1776742"/>
    <lineage>
        <taxon>Bacteria</taxon>
        <taxon>Pseudomonadati</taxon>
        <taxon>Pseudomonadota</taxon>
        <taxon>Gammaproteobacteria</taxon>
        <taxon>Moraxellales</taxon>
        <taxon>Moraxellaceae</taxon>
        <taxon>Acinetobacter</taxon>
    </lineage>
</organism>
<protein>
    <recommendedName>
        <fullName evidence="1">CD-NTase-associated protein 12/Pycsar effector protein TIR domain-containing protein</fullName>
    </recommendedName>
</protein>
<evidence type="ECO:0000313" key="2">
    <source>
        <dbReference type="EMBL" id="ENU93588.1"/>
    </source>
</evidence>
<feature type="domain" description="CD-NTase-associated protein 12/Pycsar effector protein TIR" evidence="1">
    <location>
        <begin position="31"/>
        <end position="122"/>
    </location>
</feature>
<dbReference type="RefSeq" id="WP_004775542.1">
    <property type="nucleotide sequence ID" value="NZ_KB849367.1"/>
</dbReference>
<dbReference type="Proteomes" id="UP000013049">
    <property type="component" value="Unassembled WGS sequence"/>
</dbReference>
<dbReference type="AlphaFoldDB" id="N8W9M8"/>
<comment type="caution">
    <text evidence="2">The sequence shown here is derived from an EMBL/GenBank/DDBJ whole genome shotgun (WGS) entry which is preliminary data.</text>
</comment>
<evidence type="ECO:0000313" key="3">
    <source>
        <dbReference type="Proteomes" id="UP000013049"/>
    </source>
</evidence>
<dbReference type="eggNOG" id="ENOG5032SBR">
    <property type="taxonomic scope" value="Bacteria"/>
</dbReference>
<evidence type="ECO:0000259" key="1">
    <source>
        <dbReference type="Pfam" id="PF10137"/>
    </source>
</evidence>
<gene>
    <name evidence="2" type="ORF">F971_00846</name>
</gene>
<accession>N8W9M8</accession>
<dbReference type="EMBL" id="APPC01000012">
    <property type="protein sequence ID" value="ENU93588.1"/>
    <property type="molecule type" value="Genomic_DNA"/>
</dbReference>
<name>N8W9M8_9GAMM</name>
<dbReference type="Pfam" id="PF10137">
    <property type="entry name" value="CAP12-PCTIR_TIR"/>
    <property type="match status" value="1"/>
</dbReference>
<dbReference type="GO" id="GO:0050135">
    <property type="term" value="F:NADP+ nucleosidase activity"/>
    <property type="evidence" value="ECO:0007669"/>
    <property type="project" value="InterPro"/>
</dbReference>
<dbReference type="HOGENOM" id="CLU_835855_0_0_6"/>
<dbReference type="InterPro" id="IPR019302">
    <property type="entry name" value="CAP12/PCTIR_TIR_dom"/>
</dbReference>